<evidence type="ECO:0000256" key="4">
    <source>
        <dbReference type="ARBA" id="ARBA00022475"/>
    </source>
</evidence>
<dbReference type="RefSeq" id="WP_252914183.1">
    <property type="nucleotide sequence ID" value="NZ_JAAAML010000001.1"/>
</dbReference>
<dbReference type="Pfam" id="PF03544">
    <property type="entry name" value="TonB_C"/>
    <property type="match status" value="1"/>
</dbReference>
<feature type="compositionally biased region" description="Low complexity" evidence="10">
    <location>
        <begin position="153"/>
        <end position="167"/>
    </location>
</feature>
<feature type="region of interest" description="Disordered" evidence="10">
    <location>
        <begin position="140"/>
        <end position="185"/>
    </location>
</feature>
<evidence type="ECO:0000256" key="10">
    <source>
        <dbReference type="SAM" id="MobiDB-lite"/>
    </source>
</evidence>
<comment type="similarity">
    <text evidence="2">Belongs to the TonB family.</text>
</comment>
<keyword evidence="5" id="KW-0997">Cell inner membrane</keyword>
<comment type="caution">
    <text evidence="13">The sequence shown here is derived from an EMBL/GenBank/DDBJ whole genome shotgun (WGS) entry which is preliminary data.</text>
</comment>
<feature type="domain" description="TonB C-terminal" evidence="12">
    <location>
        <begin position="190"/>
        <end position="281"/>
    </location>
</feature>
<evidence type="ECO:0000256" key="1">
    <source>
        <dbReference type="ARBA" id="ARBA00004383"/>
    </source>
</evidence>
<keyword evidence="9 11" id="KW-0472">Membrane</keyword>
<proteinExistence type="inferred from homology"/>
<dbReference type="InterPro" id="IPR051045">
    <property type="entry name" value="TonB-dependent_transducer"/>
</dbReference>
<evidence type="ECO:0000256" key="3">
    <source>
        <dbReference type="ARBA" id="ARBA00022448"/>
    </source>
</evidence>
<evidence type="ECO:0000256" key="2">
    <source>
        <dbReference type="ARBA" id="ARBA00006555"/>
    </source>
</evidence>
<dbReference type="PANTHER" id="PTHR33446">
    <property type="entry name" value="PROTEIN TONB-RELATED"/>
    <property type="match status" value="1"/>
</dbReference>
<evidence type="ECO:0000256" key="9">
    <source>
        <dbReference type="ARBA" id="ARBA00023136"/>
    </source>
</evidence>
<keyword evidence="6 11" id="KW-0812">Transmembrane</keyword>
<comment type="subcellular location">
    <subcellularLocation>
        <location evidence="1">Cell inner membrane</location>
        <topology evidence="1">Single-pass membrane protein</topology>
        <orientation evidence="1">Periplasmic side</orientation>
    </subcellularLocation>
</comment>
<protein>
    <submittedName>
        <fullName evidence="13">TonB family protein</fullName>
    </submittedName>
</protein>
<organism evidence="13 14">
    <name type="scientific">Hoeflea alexandrii</name>
    <dbReference type="NCBI Taxonomy" id="288436"/>
    <lineage>
        <taxon>Bacteria</taxon>
        <taxon>Pseudomonadati</taxon>
        <taxon>Pseudomonadota</taxon>
        <taxon>Alphaproteobacteria</taxon>
        <taxon>Hyphomicrobiales</taxon>
        <taxon>Rhizobiaceae</taxon>
        <taxon>Hoeflea</taxon>
    </lineage>
</organism>
<evidence type="ECO:0000256" key="6">
    <source>
        <dbReference type="ARBA" id="ARBA00022692"/>
    </source>
</evidence>
<evidence type="ECO:0000313" key="14">
    <source>
        <dbReference type="Proteomes" id="UP001320715"/>
    </source>
</evidence>
<accession>A0ABT1CK72</accession>
<keyword evidence="8 11" id="KW-1133">Transmembrane helix</keyword>
<dbReference type="Proteomes" id="UP001320715">
    <property type="component" value="Unassembled WGS sequence"/>
</dbReference>
<keyword evidence="14" id="KW-1185">Reference proteome</keyword>
<dbReference type="PROSITE" id="PS52015">
    <property type="entry name" value="TONB_CTD"/>
    <property type="match status" value="1"/>
</dbReference>
<evidence type="ECO:0000256" key="11">
    <source>
        <dbReference type="SAM" id="Phobius"/>
    </source>
</evidence>
<dbReference type="SUPFAM" id="SSF74653">
    <property type="entry name" value="TolA/TonB C-terminal domain"/>
    <property type="match status" value="1"/>
</dbReference>
<name>A0ABT1CK72_9HYPH</name>
<dbReference type="InterPro" id="IPR037682">
    <property type="entry name" value="TonB_C"/>
</dbReference>
<dbReference type="PANTHER" id="PTHR33446:SF2">
    <property type="entry name" value="PROTEIN TONB"/>
    <property type="match status" value="1"/>
</dbReference>
<keyword evidence="7" id="KW-0653">Protein transport</keyword>
<dbReference type="EMBL" id="JAAAML010000001">
    <property type="protein sequence ID" value="MCO6406601.1"/>
    <property type="molecule type" value="Genomic_DNA"/>
</dbReference>
<sequence>MSLVYQRGASGVWFWACAAVVSAGLHGGLSYLALQDPPVEVAEQQVDAGITGAIMFDLSDLIAAPADMAEDSAEAAESAEAPTIAESPEVVDPAKAADEPILSQIPYEVEDESLKFGVASPDPVEETEDLAHEIATEYRPEDVDQASTTGAQESDAADASVAAVATEETADTSKATGEGLTAEEKEAVREWQRDIVLRISKVRKYPPQARKERIEGEVRVRFTLDQYGAILSSEIETSSGSWVLDEAALAVFDEIGKLPTPPRYLEGERFTLLAPIRYSFR</sequence>
<evidence type="ECO:0000256" key="7">
    <source>
        <dbReference type="ARBA" id="ARBA00022927"/>
    </source>
</evidence>
<dbReference type="Gene3D" id="3.30.1150.10">
    <property type="match status" value="1"/>
</dbReference>
<evidence type="ECO:0000256" key="5">
    <source>
        <dbReference type="ARBA" id="ARBA00022519"/>
    </source>
</evidence>
<dbReference type="NCBIfam" id="TIGR01352">
    <property type="entry name" value="tonB_Cterm"/>
    <property type="match status" value="1"/>
</dbReference>
<feature type="region of interest" description="Disordered" evidence="10">
    <location>
        <begin position="69"/>
        <end position="93"/>
    </location>
</feature>
<feature type="transmembrane region" description="Helical" evidence="11">
    <location>
        <begin position="12"/>
        <end position="34"/>
    </location>
</feature>
<evidence type="ECO:0000313" key="13">
    <source>
        <dbReference type="EMBL" id="MCO6406601.1"/>
    </source>
</evidence>
<feature type="compositionally biased region" description="Low complexity" evidence="10">
    <location>
        <begin position="75"/>
        <end position="88"/>
    </location>
</feature>
<reference evidence="13 14" key="1">
    <citation type="submission" date="2020-01" db="EMBL/GenBank/DDBJ databases">
        <title>Genomes of bacteria type strains.</title>
        <authorList>
            <person name="Chen J."/>
            <person name="Zhu S."/>
            <person name="Yang J."/>
        </authorList>
    </citation>
    <scope>NUCLEOTIDE SEQUENCE [LARGE SCALE GENOMIC DNA]</scope>
    <source>
        <strain evidence="13 14">DSM 16655</strain>
    </source>
</reference>
<evidence type="ECO:0000256" key="8">
    <source>
        <dbReference type="ARBA" id="ARBA00022989"/>
    </source>
</evidence>
<gene>
    <name evidence="13" type="ORF">GTW23_00325</name>
</gene>
<keyword evidence="3" id="KW-0813">Transport</keyword>
<keyword evidence="4" id="KW-1003">Cell membrane</keyword>
<dbReference type="InterPro" id="IPR006260">
    <property type="entry name" value="TonB/TolA_C"/>
</dbReference>
<evidence type="ECO:0000259" key="12">
    <source>
        <dbReference type="PROSITE" id="PS52015"/>
    </source>
</evidence>